<gene>
    <name evidence="1" type="ORF">KC19_2G272500</name>
</gene>
<name>A0A8T0J140_CERPU</name>
<proteinExistence type="predicted"/>
<reference evidence="1" key="1">
    <citation type="submission" date="2020-06" db="EMBL/GenBank/DDBJ databases">
        <title>WGS assembly of Ceratodon purpureus strain R40.</title>
        <authorList>
            <person name="Carey S.B."/>
            <person name="Jenkins J."/>
            <person name="Shu S."/>
            <person name="Lovell J.T."/>
            <person name="Sreedasyam A."/>
            <person name="Maumus F."/>
            <person name="Tiley G.P."/>
            <person name="Fernandez-Pozo N."/>
            <person name="Barry K."/>
            <person name="Chen C."/>
            <person name="Wang M."/>
            <person name="Lipzen A."/>
            <person name="Daum C."/>
            <person name="Saski C.A."/>
            <person name="Payton A.C."/>
            <person name="Mcbreen J.C."/>
            <person name="Conrad R.E."/>
            <person name="Kollar L.M."/>
            <person name="Olsson S."/>
            <person name="Huttunen S."/>
            <person name="Landis J.B."/>
            <person name="Wickett N.J."/>
            <person name="Johnson M.G."/>
            <person name="Rensing S.A."/>
            <person name="Grimwood J."/>
            <person name="Schmutz J."/>
            <person name="Mcdaniel S.F."/>
        </authorList>
    </citation>
    <scope>NUCLEOTIDE SEQUENCE</scope>
    <source>
        <strain evidence="1">R40</strain>
    </source>
</reference>
<protein>
    <submittedName>
        <fullName evidence="1">Uncharacterized protein</fullName>
    </submittedName>
</protein>
<dbReference type="EMBL" id="CM026422">
    <property type="protein sequence ID" value="KAG0588829.1"/>
    <property type="molecule type" value="Genomic_DNA"/>
</dbReference>
<comment type="caution">
    <text evidence="1">The sequence shown here is derived from an EMBL/GenBank/DDBJ whole genome shotgun (WGS) entry which is preliminary data.</text>
</comment>
<sequence length="111" mass="12371">MLKDEICDYAAELAQGGTLHKHPQREVLLLKKISRTRSSRWSVLLRSFGMWSFTSAVAAMLDAAKMTTVTSLDDAGSTQSQPFQMSCSRFHQVLKIKSSASYVASNSWPTR</sequence>
<accession>A0A8T0J140</accession>
<keyword evidence="2" id="KW-1185">Reference proteome</keyword>
<evidence type="ECO:0000313" key="1">
    <source>
        <dbReference type="EMBL" id="KAG0588829.1"/>
    </source>
</evidence>
<dbReference type="AlphaFoldDB" id="A0A8T0J140"/>
<dbReference type="Proteomes" id="UP000822688">
    <property type="component" value="Chromosome 2"/>
</dbReference>
<organism evidence="1 2">
    <name type="scientific">Ceratodon purpureus</name>
    <name type="common">Fire moss</name>
    <name type="synonym">Dicranum purpureum</name>
    <dbReference type="NCBI Taxonomy" id="3225"/>
    <lineage>
        <taxon>Eukaryota</taxon>
        <taxon>Viridiplantae</taxon>
        <taxon>Streptophyta</taxon>
        <taxon>Embryophyta</taxon>
        <taxon>Bryophyta</taxon>
        <taxon>Bryophytina</taxon>
        <taxon>Bryopsida</taxon>
        <taxon>Dicranidae</taxon>
        <taxon>Pseudoditrichales</taxon>
        <taxon>Ditrichaceae</taxon>
        <taxon>Ceratodon</taxon>
    </lineage>
</organism>
<evidence type="ECO:0000313" key="2">
    <source>
        <dbReference type="Proteomes" id="UP000822688"/>
    </source>
</evidence>